<name>A0A212KL88_9BACT</name>
<sequence>MRMWMLPPEGMCRKHLLGEHVELHMLLGSMRRGKNMDGFLSGGLVDPQLVFARHEELVAEMIRRRFKHTSPIDASECASLAARYAGRTFINIAANAAELQRRCPDCAHLMLAKNTTAQSGTTNAN</sequence>
<accession>A0A212KL88</accession>
<organism evidence="1">
    <name type="scientific">uncultured Desulfovibrio sp</name>
    <dbReference type="NCBI Taxonomy" id="167968"/>
    <lineage>
        <taxon>Bacteria</taxon>
        <taxon>Pseudomonadati</taxon>
        <taxon>Thermodesulfobacteriota</taxon>
        <taxon>Desulfovibrionia</taxon>
        <taxon>Desulfovibrionales</taxon>
        <taxon>Desulfovibrionaceae</taxon>
        <taxon>Desulfovibrio</taxon>
        <taxon>environmental samples</taxon>
    </lineage>
</organism>
<reference evidence="1" key="1">
    <citation type="submission" date="2016-04" db="EMBL/GenBank/DDBJ databases">
        <authorList>
            <person name="Evans L.H."/>
            <person name="Alamgir A."/>
            <person name="Owens N."/>
            <person name="Weber N.D."/>
            <person name="Virtaneva K."/>
            <person name="Barbian K."/>
            <person name="Babar A."/>
            <person name="Rosenke K."/>
        </authorList>
    </citation>
    <scope>NUCLEOTIDE SEQUENCE</scope>
    <source>
        <strain evidence="1">92-2</strain>
    </source>
</reference>
<dbReference type="EMBL" id="FLUP01000002">
    <property type="protein sequence ID" value="SBW12412.1"/>
    <property type="molecule type" value="Genomic_DNA"/>
</dbReference>
<dbReference type="AlphaFoldDB" id="A0A212KL88"/>
<proteinExistence type="predicted"/>
<dbReference type="InterPro" id="IPR004260">
    <property type="entry name" value="Pyr-dimer_DNA_glycosylase"/>
</dbReference>
<evidence type="ECO:0000313" key="1">
    <source>
        <dbReference type="EMBL" id="SBW12412.1"/>
    </source>
</evidence>
<dbReference type="SUPFAM" id="SSF47077">
    <property type="entry name" value="T4 endonuclease V"/>
    <property type="match status" value="1"/>
</dbReference>
<gene>
    <name evidence="1" type="ORF">KM92DES2_20493</name>
</gene>
<dbReference type="Pfam" id="PF03013">
    <property type="entry name" value="Pyr_excise"/>
    <property type="match status" value="1"/>
</dbReference>
<dbReference type="RefSeq" id="WP_227118340.1">
    <property type="nucleotide sequence ID" value="NZ_LT598928.1"/>
</dbReference>
<protein>
    <submittedName>
        <fullName evidence="1">Uncharacterized protein</fullName>
    </submittedName>
</protein>